<evidence type="ECO:0000313" key="12">
    <source>
        <dbReference type="Proteomes" id="UP000094444"/>
    </source>
</evidence>
<dbReference type="AlphaFoldDB" id="A0A2P5I4X8"/>
<comment type="function">
    <text evidence="9">Component of the Mediator complex, a coactivator involved in the regulated transcription of nearly all RNA polymerase II-dependent genes. Mediator functions as a bridge to convey information from gene-specific regulatory proteins to the basal RNA polymerase II transcription machinery. Mediator is recruited to promoters by direct interactions with regulatory proteins and serves as a scaffold for the assembly of a functional preinitiation complex with RNA polymerase II and the general transcription factors.</text>
</comment>
<evidence type="ECO:0000256" key="1">
    <source>
        <dbReference type="ARBA" id="ARBA00004123"/>
    </source>
</evidence>
<gene>
    <name evidence="9" type="primary">MED10</name>
    <name evidence="11" type="ORF">DHEL01_v204092</name>
</gene>
<dbReference type="OrthoDB" id="337270at2759"/>
<protein>
    <recommendedName>
        <fullName evidence="3 9">Mediator of RNA polymerase II transcription subunit 10</fullName>
    </recommendedName>
    <alternativeName>
        <fullName evidence="8 9">Mediator complex subunit 10</fullName>
    </alternativeName>
</protein>
<evidence type="ECO:0000313" key="11">
    <source>
        <dbReference type="EMBL" id="POS77514.1"/>
    </source>
</evidence>
<dbReference type="GO" id="GO:0003712">
    <property type="term" value="F:transcription coregulator activity"/>
    <property type="evidence" value="ECO:0007669"/>
    <property type="project" value="InterPro"/>
</dbReference>
<dbReference type="Proteomes" id="UP000094444">
    <property type="component" value="Unassembled WGS sequence"/>
</dbReference>
<dbReference type="STRING" id="158607.A0A2P5I4X8"/>
<reference evidence="11" key="1">
    <citation type="submission" date="2017-09" db="EMBL/GenBank/DDBJ databases">
        <title>Polyketide synthases of a Diaporthe helianthi virulent isolate.</title>
        <authorList>
            <person name="Baroncelli R."/>
        </authorList>
    </citation>
    <scope>NUCLEOTIDE SEQUENCE [LARGE SCALE GENOMIC DNA]</scope>
    <source>
        <strain evidence="11">7/96</strain>
    </source>
</reference>
<dbReference type="FunCoup" id="A0A2P5I4X8">
    <property type="interactions" value="599"/>
</dbReference>
<evidence type="ECO:0000256" key="4">
    <source>
        <dbReference type="ARBA" id="ARBA00023015"/>
    </source>
</evidence>
<keyword evidence="4 9" id="KW-0805">Transcription regulation</keyword>
<sequence length="175" mass="19394">MAPLEYPDHNTVERQLKDVIQILYEIMIQVPNYDSHTALASGAAGPNGNGTPLRGSNAPPTRDVLASQLTQLSSALQAIHRVSSHPAAAENLPSLPWELIQYVEGGRNPDIYTREFVELVRRQNQLMRGKMHAFSSFRDVLAREMGEALPELKDDIAQVVRGTGGEWPLKEEPSQ</sequence>
<dbReference type="InParanoid" id="A0A2P5I4X8"/>
<evidence type="ECO:0000256" key="3">
    <source>
        <dbReference type="ARBA" id="ARBA00019617"/>
    </source>
</evidence>
<dbReference type="GO" id="GO:0006357">
    <property type="term" value="P:regulation of transcription by RNA polymerase II"/>
    <property type="evidence" value="ECO:0007669"/>
    <property type="project" value="InterPro"/>
</dbReference>
<keyword evidence="6 9" id="KW-0804">Transcription</keyword>
<organism evidence="11 12">
    <name type="scientific">Diaporthe helianthi</name>
    <dbReference type="NCBI Taxonomy" id="158607"/>
    <lineage>
        <taxon>Eukaryota</taxon>
        <taxon>Fungi</taxon>
        <taxon>Dikarya</taxon>
        <taxon>Ascomycota</taxon>
        <taxon>Pezizomycotina</taxon>
        <taxon>Sordariomycetes</taxon>
        <taxon>Sordariomycetidae</taxon>
        <taxon>Diaporthales</taxon>
        <taxon>Diaporthaceae</taxon>
        <taxon>Diaporthe</taxon>
    </lineage>
</organism>
<evidence type="ECO:0000256" key="2">
    <source>
        <dbReference type="ARBA" id="ARBA00005389"/>
    </source>
</evidence>
<comment type="similarity">
    <text evidence="2 9">Belongs to the Mediator complex subunit 10 family.</text>
</comment>
<evidence type="ECO:0000256" key="8">
    <source>
        <dbReference type="ARBA" id="ARBA00032004"/>
    </source>
</evidence>
<proteinExistence type="inferred from homology"/>
<dbReference type="EMBL" id="MAVT02000263">
    <property type="protein sequence ID" value="POS77514.1"/>
    <property type="molecule type" value="Genomic_DNA"/>
</dbReference>
<evidence type="ECO:0000256" key="7">
    <source>
        <dbReference type="ARBA" id="ARBA00023242"/>
    </source>
</evidence>
<dbReference type="Pfam" id="PF09748">
    <property type="entry name" value="Med10"/>
    <property type="match status" value="1"/>
</dbReference>
<dbReference type="PANTHER" id="PTHR13345:SF13">
    <property type="entry name" value="MEDIATOR OF RNA POLYMERASE II TRANSCRIPTION SUBUNIT 10"/>
    <property type="match status" value="1"/>
</dbReference>
<comment type="caution">
    <text evidence="11">The sequence shown here is derived from an EMBL/GenBank/DDBJ whole genome shotgun (WGS) entry which is preliminary data.</text>
</comment>
<feature type="region of interest" description="Disordered" evidence="10">
    <location>
        <begin position="39"/>
        <end position="60"/>
    </location>
</feature>
<comment type="subcellular location">
    <subcellularLocation>
        <location evidence="1 9">Nucleus</location>
    </subcellularLocation>
</comment>
<dbReference type="PANTHER" id="PTHR13345">
    <property type="entry name" value="MEDIATOR OF RNA POLYMERASE II TRANSCRIPTION SUBUNIT 10"/>
    <property type="match status" value="1"/>
</dbReference>
<dbReference type="InterPro" id="IPR019145">
    <property type="entry name" value="Mediator_Med10"/>
</dbReference>
<name>A0A2P5I4X8_DIAHE</name>
<dbReference type="GO" id="GO:0016592">
    <property type="term" value="C:mediator complex"/>
    <property type="evidence" value="ECO:0007669"/>
    <property type="project" value="InterPro"/>
</dbReference>
<evidence type="ECO:0000256" key="6">
    <source>
        <dbReference type="ARBA" id="ARBA00023163"/>
    </source>
</evidence>
<accession>A0A2P5I4X8</accession>
<keyword evidence="5 9" id="KW-0010">Activator</keyword>
<evidence type="ECO:0000256" key="10">
    <source>
        <dbReference type="SAM" id="MobiDB-lite"/>
    </source>
</evidence>
<evidence type="ECO:0000256" key="9">
    <source>
        <dbReference type="RuleBase" id="RU364146"/>
    </source>
</evidence>
<evidence type="ECO:0000256" key="5">
    <source>
        <dbReference type="ARBA" id="ARBA00023159"/>
    </source>
</evidence>
<keyword evidence="7 9" id="KW-0539">Nucleus</keyword>
<comment type="subunit">
    <text evidence="9">Component of the Mediator complex.</text>
</comment>
<keyword evidence="12" id="KW-1185">Reference proteome</keyword>